<keyword evidence="6" id="KW-0915">Sodium</keyword>
<keyword evidence="5" id="KW-0472">Membrane</keyword>
<feature type="binding site" evidence="6">
    <location>
        <position position="72"/>
    </location>
    <ligand>
        <name>Na(+)</name>
        <dbReference type="ChEBI" id="CHEBI:29101"/>
        <label>1</label>
    </ligand>
</feature>
<feature type="binding site" evidence="6">
    <location>
        <position position="67"/>
    </location>
    <ligand>
        <name>Na(+)</name>
        <dbReference type="ChEBI" id="CHEBI:29101"/>
        <label>1</label>
    </ligand>
</feature>
<comment type="subcellular location">
    <subcellularLocation>
        <location evidence="1">Membrane</location>
        <topology evidence="1">Multi-pass membrane protein</topology>
    </subcellularLocation>
</comment>
<dbReference type="InterPro" id="IPR000175">
    <property type="entry name" value="Na/ntran_symport"/>
</dbReference>
<dbReference type="GO" id="GO:0046872">
    <property type="term" value="F:metal ion binding"/>
    <property type="evidence" value="ECO:0007669"/>
    <property type="project" value="UniProtKB-KW"/>
</dbReference>
<evidence type="ECO:0000256" key="3">
    <source>
        <dbReference type="ARBA" id="ARBA00022692"/>
    </source>
</evidence>
<dbReference type="EMBL" id="CAAALY010036122">
    <property type="protein sequence ID" value="VEL18240.1"/>
    <property type="molecule type" value="Genomic_DNA"/>
</dbReference>
<evidence type="ECO:0000256" key="1">
    <source>
        <dbReference type="ARBA" id="ARBA00004141"/>
    </source>
</evidence>
<dbReference type="Proteomes" id="UP000784294">
    <property type="component" value="Unassembled WGS sequence"/>
</dbReference>
<sequence length="88" mass="9428">MLQPYYASLVVAPTSFVYLTALLPCNLQVEGEADDEIHVTYGPPPSTIDRATWSGKVEFLLTCIGYAVGLGNIGGCTKNVLIPKLVNV</sequence>
<keyword evidence="2" id="KW-0813">Transport</keyword>
<organism evidence="7 8">
    <name type="scientific">Protopolystoma xenopodis</name>
    <dbReference type="NCBI Taxonomy" id="117903"/>
    <lineage>
        <taxon>Eukaryota</taxon>
        <taxon>Metazoa</taxon>
        <taxon>Spiralia</taxon>
        <taxon>Lophotrochozoa</taxon>
        <taxon>Platyhelminthes</taxon>
        <taxon>Monogenea</taxon>
        <taxon>Polyopisthocotylea</taxon>
        <taxon>Polystomatidea</taxon>
        <taxon>Polystomatidae</taxon>
        <taxon>Protopolystoma</taxon>
    </lineage>
</organism>
<accession>A0A448WRC9</accession>
<gene>
    <name evidence="7" type="ORF">PXEA_LOCUS11680</name>
</gene>
<dbReference type="OrthoDB" id="6581954at2759"/>
<feature type="binding site" evidence="6">
    <location>
        <position position="65"/>
    </location>
    <ligand>
        <name>Na(+)</name>
        <dbReference type="ChEBI" id="CHEBI:29101"/>
        <label>1</label>
    </ligand>
</feature>
<keyword evidence="6" id="KW-0479">Metal-binding</keyword>
<reference evidence="7" key="1">
    <citation type="submission" date="2018-11" db="EMBL/GenBank/DDBJ databases">
        <authorList>
            <consortium name="Pathogen Informatics"/>
        </authorList>
    </citation>
    <scope>NUCLEOTIDE SEQUENCE</scope>
</reference>
<evidence type="ECO:0000256" key="6">
    <source>
        <dbReference type="PIRSR" id="PIRSR600175-1"/>
    </source>
</evidence>
<dbReference type="AlphaFoldDB" id="A0A448WRC9"/>
<dbReference type="GO" id="GO:0016020">
    <property type="term" value="C:membrane"/>
    <property type="evidence" value="ECO:0007669"/>
    <property type="project" value="UniProtKB-SubCell"/>
</dbReference>
<evidence type="ECO:0000256" key="4">
    <source>
        <dbReference type="ARBA" id="ARBA00022989"/>
    </source>
</evidence>
<keyword evidence="3" id="KW-0812">Transmembrane</keyword>
<keyword evidence="4" id="KW-1133">Transmembrane helix</keyword>
<feature type="binding site" evidence="6">
    <location>
        <position position="68"/>
    </location>
    <ligand>
        <name>Na(+)</name>
        <dbReference type="ChEBI" id="CHEBI:29101"/>
        <label>1</label>
    </ligand>
</feature>
<dbReference type="InterPro" id="IPR037272">
    <property type="entry name" value="SNS_sf"/>
</dbReference>
<keyword evidence="8" id="KW-1185">Reference proteome</keyword>
<evidence type="ECO:0000313" key="8">
    <source>
        <dbReference type="Proteomes" id="UP000784294"/>
    </source>
</evidence>
<name>A0A448WRC9_9PLAT</name>
<protein>
    <submittedName>
        <fullName evidence="7">Uncharacterized protein</fullName>
    </submittedName>
</protein>
<evidence type="ECO:0000256" key="5">
    <source>
        <dbReference type="ARBA" id="ARBA00023136"/>
    </source>
</evidence>
<proteinExistence type="predicted"/>
<comment type="caution">
    <text evidence="7">The sequence shown here is derived from an EMBL/GenBank/DDBJ whole genome shotgun (WGS) entry which is preliminary data.</text>
</comment>
<evidence type="ECO:0000256" key="2">
    <source>
        <dbReference type="ARBA" id="ARBA00022448"/>
    </source>
</evidence>
<evidence type="ECO:0000313" key="7">
    <source>
        <dbReference type="EMBL" id="VEL18240.1"/>
    </source>
</evidence>
<dbReference type="SUPFAM" id="SSF161070">
    <property type="entry name" value="SNF-like"/>
    <property type="match status" value="1"/>
</dbReference>
<dbReference type="PROSITE" id="PS50267">
    <property type="entry name" value="NA_NEUROTRAN_SYMP_3"/>
    <property type="match status" value="1"/>
</dbReference>